<dbReference type="EMBL" id="NEXE01000036">
    <property type="protein sequence ID" value="PSN91068.1"/>
    <property type="molecule type" value="Genomic_DNA"/>
</dbReference>
<gene>
    <name evidence="2" type="ORF">B9Q03_05100</name>
</gene>
<organism evidence="2 3">
    <name type="scientific">Candidatus Marsarchaeota G2 archaeon OSP_D</name>
    <dbReference type="NCBI Taxonomy" id="1978157"/>
    <lineage>
        <taxon>Archaea</taxon>
        <taxon>Candidatus Marsarchaeota</taxon>
        <taxon>Candidatus Marsarchaeota group 2</taxon>
    </lineage>
</organism>
<dbReference type="AlphaFoldDB" id="A0A2R6AXQ8"/>
<feature type="transmembrane region" description="Helical" evidence="1">
    <location>
        <begin position="66"/>
        <end position="85"/>
    </location>
</feature>
<feature type="transmembrane region" description="Helical" evidence="1">
    <location>
        <begin position="105"/>
        <end position="129"/>
    </location>
</feature>
<dbReference type="Proteomes" id="UP000240322">
    <property type="component" value="Unassembled WGS sequence"/>
</dbReference>
<feature type="transmembrane region" description="Helical" evidence="1">
    <location>
        <begin position="207"/>
        <end position="225"/>
    </location>
</feature>
<feature type="transmembrane region" description="Helical" evidence="1">
    <location>
        <begin position="31"/>
        <end position="54"/>
    </location>
</feature>
<evidence type="ECO:0000313" key="3">
    <source>
        <dbReference type="Proteomes" id="UP000240322"/>
    </source>
</evidence>
<keyword evidence="1" id="KW-1133">Transmembrane helix</keyword>
<evidence type="ECO:0000256" key="1">
    <source>
        <dbReference type="SAM" id="Phobius"/>
    </source>
</evidence>
<proteinExistence type="predicted"/>
<protein>
    <submittedName>
        <fullName evidence="2">Uncharacterized protein</fullName>
    </submittedName>
</protein>
<keyword evidence="1" id="KW-0472">Membrane</keyword>
<feature type="transmembrane region" description="Helical" evidence="1">
    <location>
        <begin position="6"/>
        <end position="24"/>
    </location>
</feature>
<feature type="transmembrane region" description="Helical" evidence="1">
    <location>
        <begin position="237"/>
        <end position="259"/>
    </location>
</feature>
<evidence type="ECO:0000313" key="2">
    <source>
        <dbReference type="EMBL" id="PSN91068.1"/>
    </source>
</evidence>
<reference evidence="2 3" key="1">
    <citation type="submission" date="2017-04" db="EMBL/GenBank/DDBJ databases">
        <title>Novel microbial lineages endemic to geothermal iron-oxide mats fill important gaps in the evolutionary history of Archaea.</title>
        <authorList>
            <person name="Jay Z.J."/>
            <person name="Beam J.P."/>
            <person name="Dlakic M."/>
            <person name="Rusch D.B."/>
            <person name="Kozubal M.A."/>
            <person name="Inskeep W.P."/>
        </authorList>
    </citation>
    <scope>NUCLEOTIDE SEQUENCE [LARGE SCALE GENOMIC DNA]</scope>
    <source>
        <strain evidence="2">OSP_D</strain>
    </source>
</reference>
<comment type="caution">
    <text evidence="2">The sequence shown here is derived from an EMBL/GenBank/DDBJ whole genome shotgun (WGS) entry which is preliminary data.</text>
</comment>
<feature type="transmembrane region" description="Helical" evidence="1">
    <location>
        <begin position="149"/>
        <end position="173"/>
    </location>
</feature>
<keyword evidence="1" id="KW-0812">Transmembrane</keyword>
<name>A0A2R6AXQ8_9ARCH</name>
<sequence>MLEPFLWMAAIGMSLLSAYTLAYISDTDRALEVYLAIFVLGMMAAMLGGGLIYLAHPGVPSIETAIWLNMGVMGFLTVPIIRVLVKTALERGELTLYVYTIPYRYLWLTRILVIGLVLFNELLMGWAFIAITQGVSIFGVGGGSLIRAFSAIVSSDWFVFIMAVEMAFSAYLIRNLIPKSFLLVVLFQTATMIFSPTAIGATYWREISIVADGLVMAGFMAYVFLKLYRGAPLNRNFISYLYTLVVIYVFMMIGILVWVATKSELLFSLSLFAQMVLYFRVELEPSTLTAREKRSWLLDAKWSFQ</sequence>
<accession>A0A2R6AXQ8</accession>
<feature type="transmembrane region" description="Helical" evidence="1">
    <location>
        <begin position="180"/>
        <end position="201"/>
    </location>
</feature>